<evidence type="ECO:0000313" key="1">
    <source>
        <dbReference type="EMBL" id="AEW70665.1"/>
    </source>
</evidence>
<accession>G9GAY1</accession>
<proteinExistence type="predicted"/>
<geneLocation type="plasmid" evidence="1">
    <name>pAHH01</name>
</geneLocation>
<sequence length="45" mass="4958">MCIAFDKLGRSEQEGDFFAGLAVFAIELVVSEGQLMAHVGSHPWY</sequence>
<protein>
    <submittedName>
        <fullName evidence="1">TetR</fullName>
    </submittedName>
</protein>
<dbReference type="RefSeq" id="WP_005323884.1">
    <property type="nucleotide sequence ID" value="NC_016852.1"/>
</dbReference>
<keyword evidence="1" id="KW-0614">Plasmid</keyword>
<name>G9GAY1_AERHY</name>
<dbReference type="AlphaFoldDB" id="G9GAY1"/>
<organism evidence="1">
    <name type="scientific">Aeromonas hydrophila</name>
    <dbReference type="NCBI Taxonomy" id="644"/>
    <lineage>
        <taxon>Bacteria</taxon>
        <taxon>Pseudomonadati</taxon>
        <taxon>Pseudomonadota</taxon>
        <taxon>Gammaproteobacteria</taxon>
        <taxon>Aeromonadales</taxon>
        <taxon>Aeromonadaceae</taxon>
        <taxon>Aeromonas</taxon>
    </lineage>
</organism>
<dbReference type="EMBL" id="JN315882">
    <property type="protein sequence ID" value="AEW70665.1"/>
    <property type="molecule type" value="Genomic_DNA"/>
</dbReference>
<reference evidence="1" key="1">
    <citation type="journal article" date="2012" name="J. Appl. Microbiol.">
        <title>Prevalence of tet gene and complete genome sequencing of tet gene-encoded plasmid (pAHH01) isolated from Aeromonas species in South Korea.</title>
        <authorList>
            <person name="Han J.E."/>
            <person name="Kim J.H."/>
            <person name="Choresca C.H.Jr."/>
            <person name="Shin S.P."/>
            <person name="Jun J.W."/>
            <person name="Chai J.Y."/>
            <person name="Park S.C."/>
        </authorList>
    </citation>
    <scope>NUCLEOTIDE SEQUENCE</scope>
    <source>
        <plasmid evidence="1">pAHH01</plasmid>
    </source>
</reference>